<organism evidence="9 10">
    <name type="scientific">Pedobacter heparinus (strain ATCC 13125 / DSM 2366 / CIP 104194 / JCM 7457 / NBRC 12017 / NCIMB 9290 / NRRL B-14731 / HIM 762-3)</name>
    <dbReference type="NCBI Taxonomy" id="485917"/>
    <lineage>
        <taxon>Bacteria</taxon>
        <taxon>Pseudomonadati</taxon>
        <taxon>Bacteroidota</taxon>
        <taxon>Sphingobacteriia</taxon>
        <taxon>Sphingobacteriales</taxon>
        <taxon>Sphingobacteriaceae</taxon>
        <taxon>Pedobacter</taxon>
    </lineage>
</organism>
<keyword evidence="4" id="KW-0472">Membrane</keyword>
<evidence type="ECO:0000256" key="1">
    <source>
        <dbReference type="ARBA" id="ARBA00004442"/>
    </source>
</evidence>
<dbReference type="Pfam" id="PF14322">
    <property type="entry name" value="SusD-like_3"/>
    <property type="match status" value="1"/>
</dbReference>
<evidence type="ECO:0000256" key="5">
    <source>
        <dbReference type="ARBA" id="ARBA00023237"/>
    </source>
</evidence>
<dbReference type="SUPFAM" id="SSF48452">
    <property type="entry name" value="TPR-like"/>
    <property type="match status" value="1"/>
</dbReference>
<dbReference type="EMBL" id="CP001681">
    <property type="protein sequence ID" value="ACU04421.1"/>
    <property type="molecule type" value="Genomic_DNA"/>
</dbReference>
<evidence type="ECO:0000259" key="8">
    <source>
        <dbReference type="Pfam" id="PF14322"/>
    </source>
</evidence>
<dbReference type="Proteomes" id="UP000000852">
    <property type="component" value="Chromosome"/>
</dbReference>
<evidence type="ECO:0000256" key="3">
    <source>
        <dbReference type="ARBA" id="ARBA00022729"/>
    </source>
</evidence>
<keyword evidence="10" id="KW-1185">Reference proteome</keyword>
<protein>
    <recommendedName>
        <fullName evidence="11">RagB/SusD domain protein</fullName>
    </recommendedName>
</protein>
<evidence type="ECO:0000256" key="6">
    <source>
        <dbReference type="SAM" id="SignalP"/>
    </source>
</evidence>
<evidence type="ECO:0008006" key="11">
    <source>
        <dbReference type="Google" id="ProtNLM"/>
    </source>
</evidence>
<accession>C6XY03</accession>
<dbReference type="Gene3D" id="1.25.40.390">
    <property type="match status" value="1"/>
</dbReference>
<name>C6XY03_PEDHD</name>
<proteinExistence type="inferred from homology"/>
<dbReference type="AlphaFoldDB" id="C6XY03"/>
<evidence type="ECO:0000313" key="9">
    <source>
        <dbReference type="EMBL" id="ACU04421.1"/>
    </source>
</evidence>
<feature type="domain" description="RagB/SusD" evidence="7">
    <location>
        <begin position="384"/>
        <end position="473"/>
    </location>
</feature>
<dbReference type="eggNOG" id="COG0446">
    <property type="taxonomic scope" value="Bacteria"/>
</dbReference>
<dbReference type="HOGENOM" id="CLU_015553_1_3_10"/>
<evidence type="ECO:0000313" key="10">
    <source>
        <dbReference type="Proteomes" id="UP000000852"/>
    </source>
</evidence>
<gene>
    <name evidence="9" type="ordered locus">Phep_2217</name>
</gene>
<comment type="subcellular location">
    <subcellularLocation>
        <location evidence="1">Cell outer membrane</location>
    </subcellularLocation>
</comment>
<keyword evidence="5" id="KW-0998">Cell outer membrane</keyword>
<dbReference type="GO" id="GO:0009279">
    <property type="term" value="C:cell outer membrane"/>
    <property type="evidence" value="ECO:0007669"/>
    <property type="project" value="UniProtKB-SubCell"/>
</dbReference>
<reference evidence="9 10" key="1">
    <citation type="journal article" date="2009" name="Stand. Genomic Sci.">
        <title>Complete genome sequence of Pedobacter heparinus type strain (HIM 762-3).</title>
        <authorList>
            <person name="Han C."/>
            <person name="Spring S."/>
            <person name="Lapidus A."/>
            <person name="Del Rio T.G."/>
            <person name="Tice H."/>
            <person name="Copeland A."/>
            <person name="Cheng J.F."/>
            <person name="Lucas S."/>
            <person name="Chen F."/>
            <person name="Nolan M."/>
            <person name="Bruce D."/>
            <person name="Goodwin L."/>
            <person name="Pitluck S."/>
            <person name="Ivanova N."/>
            <person name="Mavromatis K."/>
            <person name="Mikhailova N."/>
            <person name="Pati A."/>
            <person name="Chen A."/>
            <person name="Palaniappan K."/>
            <person name="Land M."/>
            <person name="Hauser L."/>
            <person name="Chang Y.J."/>
            <person name="Jeffries C.C."/>
            <person name="Saunders E."/>
            <person name="Chertkov O."/>
            <person name="Brettin T."/>
            <person name="Goker M."/>
            <person name="Rohde M."/>
            <person name="Bristow J."/>
            <person name="Eisen J.A."/>
            <person name="Markowitz V."/>
            <person name="Hugenholtz P."/>
            <person name="Kyrpides N.C."/>
            <person name="Klenk H.P."/>
            <person name="Detter J.C."/>
        </authorList>
    </citation>
    <scope>NUCLEOTIDE SEQUENCE [LARGE SCALE GENOMIC DNA]</scope>
    <source>
        <strain evidence="10">ATCC 13125 / DSM 2366 / CIP 104194 / JCM 7457 / NBRC 12017 / NCIMB 9290 / NRRL B-14731 / HIM 762-3</strain>
    </source>
</reference>
<feature type="signal peptide" evidence="6">
    <location>
        <begin position="1"/>
        <end position="28"/>
    </location>
</feature>
<dbReference type="InterPro" id="IPR033985">
    <property type="entry name" value="SusD-like_N"/>
</dbReference>
<evidence type="ECO:0000259" key="7">
    <source>
        <dbReference type="Pfam" id="PF07980"/>
    </source>
</evidence>
<dbReference type="InterPro" id="IPR011990">
    <property type="entry name" value="TPR-like_helical_dom_sf"/>
</dbReference>
<feature type="chain" id="PRO_5002974556" description="RagB/SusD domain protein" evidence="6">
    <location>
        <begin position="29"/>
        <end position="519"/>
    </location>
</feature>
<dbReference type="InterPro" id="IPR012944">
    <property type="entry name" value="SusD_RagB_dom"/>
</dbReference>
<dbReference type="KEGG" id="phe:Phep_2217"/>
<comment type="similarity">
    <text evidence="2">Belongs to the SusD family.</text>
</comment>
<feature type="domain" description="SusD-like N-terminal" evidence="8">
    <location>
        <begin position="47"/>
        <end position="199"/>
    </location>
</feature>
<keyword evidence="3 6" id="KW-0732">Signal</keyword>
<dbReference type="OrthoDB" id="1035036at2"/>
<dbReference type="STRING" id="485917.Phep_2217"/>
<dbReference type="Pfam" id="PF07980">
    <property type="entry name" value="SusD_RagB"/>
    <property type="match status" value="1"/>
</dbReference>
<evidence type="ECO:0000256" key="2">
    <source>
        <dbReference type="ARBA" id="ARBA00006275"/>
    </source>
</evidence>
<sequence length="519" mass="59130">MKMKTIKIIKSISTTSVMLLLGMCILSCKDFFNEAPTDTIKEENFYKNREDLNAAAIGMYESLAQETHKFLLWGDARADMVTTGQPEPDPYINEFVVNNVTSNNPYTNYAGIYRTIARCNRQMEKVYNVQKLDSKIDARDAGAFYGEALLLRAICYYELVRTYEKFPIILSDYAETITYVNTEGETVTKPTLSLTSEQISAIYRMPKDQQEVWKLIYNDVLTALGMLPVNYKWNAQSLSAKERYGRVSQPLAATLAAEIALWLGEYQTASSLCDLSIKNSNQSLGTAGTWFNQFSSAYATGHSMFLLGYQYDNSFETNRLQEFTSPVRKDGGKYYLKPVSALMNRLFKDDVSLTDADIRAQASFKVLNGDTVIWKYIGLDNVLSMRLAYQSSASWSVMRSADAWLLKATADLMLNNYASAFNFINMVRTARGLVILDKATFNYTDKVVMDKLIFDERAREFAFEGRRWYDLMLQSKLNGKNMLADAVTAKYPAKDKAAIKTRLMDEKNWYIPVNPKLWE</sequence>
<evidence type="ECO:0000256" key="4">
    <source>
        <dbReference type="ARBA" id="ARBA00023136"/>
    </source>
</evidence>